<evidence type="ECO:0000256" key="6">
    <source>
        <dbReference type="ARBA" id="ARBA00022840"/>
    </source>
</evidence>
<comment type="caution">
    <text evidence="8">The sequence shown here is derived from an EMBL/GenBank/DDBJ whole genome shotgun (WGS) entry which is preliminary data.</text>
</comment>
<protein>
    <recommendedName>
        <fullName evidence="2">phosphomevalonate kinase</fullName>
        <ecNumber evidence="2">2.7.4.2</ecNumber>
    </recommendedName>
</protein>
<evidence type="ECO:0000313" key="8">
    <source>
        <dbReference type="EMBL" id="MBK4779731.1"/>
    </source>
</evidence>
<evidence type="ECO:0000313" key="9">
    <source>
        <dbReference type="Proteomes" id="UP001138780"/>
    </source>
</evidence>
<gene>
    <name evidence="8" type="ORF">BTU61_05870</name>
</gene>
<dbReference type="PANTHER" id="PTHR31814">
    <property type="match status" value="1"/>
</dbReference>
<keyword evidence="5 8" id="KW-0418">Kinase</keyword>
<evidence type="ECO:0000256" key="4">
    <source>
        <dbReference type="ARBA" id="ARBA00022741"/>
    </source>
</evidence>
<evidence type="ECO:0000256" key="5">
    <source>
        <dbReference type="ARBA" id="ARBA00022777"/>
    </source>
</evidence>
<keyword evidence="3" id="KW-0808">Transferase</keyword>
<reference evidence="8" key="1">
    <citation type="submission" date="2016-12" db="EMBL/GenBank/DDBJ databases">
        <title>Draft genome of Streptococcus lactarius CCUG 66490T type strain.</title>
        <authorList>
            <person name="Salva-Serra F."/>
            <person name="Engstrom-Jakobsson H."/>
            <person name="Thorell K."/>
            <person name="Gomila M."/>
            <person name="Gonzales-Siles L."/>
            <person name="Busquets A."/>
            <person name="Jaen-Luchoro D."/>
            <person name="Karlsson R."/>
            <person name="Kristiansson E."/>
            <person name="Moore E."/>
        </authorList>
    </citation>
    <scope>NUCLEOTIDE SEQUENCE</scope>
    <source>
        <strain evidence="8">CCUG 66490</strain>
    </source>
</reference>
<dbReference type="Gene3D" id="3.30.230.10">
    <property type="match status" value="1"/>
</dbReference>
<evidence type="ECO:0000256" key="2">
    <source>
        <dbReference type="ARBA" id="ARBA00012958"/>
    </source>
</evidence>
<dbReference type="InterPro" id="IPR005917">
    <property type="entry name" value="Pmev_kinase_bact"/>
</dbReference>
<dbReference type="PANTHER" id="PTHR31814:SF2">
    <property type="entry name" value="PHOSPHOMEVALONATE KINASE"/>
    <property type="match status" value="1"/>
</dbReference>
<organism evidence="8 9">
    <name type="scientific">Streptococcus lactarius</name>
    <dbReference type="NCBI Taxonomy" id="684066"/>
    <lineage>
        <taxon>Bacteria</taxon>
        <taxon>Bacillati</taxon>
        <taxon>Bacillota</taxon>
        <taxon>Bacilli</taxon>
        <taxon>Lactobacillales</taxon>
        <taxon>Streptococcaceae</taxon>
        <taxon>Streptococcus</taxon>
    </lineage>
</organism>
<proteinExistence type="predicted"/>
<dbReference type="InterPro" id="IPR020568">
    <property type="entry name" value="Ribosomal_Su5_D2-typ_SF"/>
</dbReference>
<dbReference type="InterPro" id="IPR036554">
    <property type="entry name" value="GHMP_kinase_C_sf"/>
</dbReference>
<comment type="pathway">
    <text evidence="1">Isoprenoid biosynthesis; isopentenyl diphosphate biosynthesis via mevalonate pathway; isopentenyl diphosphate from (R)-mevalonate: step 2/3.</text>
</comment>
<name>A0A9X1BB43_9STRE</name>
<evidence type="ECO:0000256" key="1">
    <source>
        <dbReference type="ARBA" id="ARBA00005017"/>
    </source>
</evidence>
<dbReference type="InterPro" id="IPR035102">
    <property type="entry name" value="Phosphomevalonate_kinase"/>
</dbReference>
<dbReference type="InterPro" id="IPR006204">
    <property type="entry name" value="GHMP_kinase_N_dom"/>
</dbReference>
<dbReference type="NCBIfam" id="TIGR01220">
    <property type="entry name" value="Pmev_kin_Gr_pos"/>
    <property type="match status" value="1"/>
</dbReference>
<accession>A0A9X1BB43</accession>
<dbReference type="Pfam" id="PF00288">
    <property type="entry name" value="GHMP_kinases_N"/>
    <property type="match status" value="1"/>
</dbReference>
<keyword evidence="4" id="KW-0547">Nucleotide-binding</keyword>
<dbReference type="SUPFAM" id="SSF54211">
    <property type="entry name" value="Ribosomal protein S5 domain 2-like"/>
    <property type="match status" value="1"/>
</dbReference>
<sequence length="335" mass="36989">MKTKYQVQTGGKLYLAGEYAVLTPGYGAVIQFIPIYLSATIQEASTYQLVSDLFSYKVDLTPNKDYSLIQETIRLMEEWLVDQGLDPKPIALHIAGTLGEKGKKYGIGSSGSVVLLVIRAMAALYEVDLSPDLLFRLAAVVLVQRGDNGSMGDLACIAYEDLIYYQSFDRAWLHEVLTSQPLSQVLALDWHYQIRVIQPAISYDFLVGWTKEPAISSDLIRQIKGAIKEDFLKESQVAVKNLEKGLLEGNQKGIKTSIERADQNLKALNPLIYTPALKELQQATDGLSACAKSSGAGGGDCGVALSFDPLETQTLIERWTEKKIEIIYQERIGDS</sequence>
<feature type="domain" description="GHMP kinase N-terminal" evidence="7">
    <location>
        <begin position="69"/>
        <end position="159"/>
    </location>
</feature>
<dbReference type="InterPro" id="IPR014721">
    <property type="entry name" value="Ribsml_uS5_D2-typ_fold_subgr"/>
</dbReference>
<evidence type="ECO:0000259" key="7">
    <source>
        <dbReference type="Pfam" id="PF00288"/>
    </source>
</evidence>
<dbReference type="SUPFAM" id="SSF55060">
    <property type="entry name" value="GHMP Kinase, C-terminal domain"/>
    <property type="match status" value="1"/>
</dbReference>
<dbReference type="Gene3D" id="3.30.70.890">
    <property type="entry name" value="GHMP kinase, C-terminal domain"/>
    <property type="match status" value="1"/>
</dbReference>
<dbReference type="AlphaFoldDB" id="A0A9X1BB43"/>
<evidence type="ECO:0000256" key="3">
    <source>
        <dbReference type="ARBA" id="ARBA00022679"/>
    </source>
</evidence>
<dbReference type="EC" id="2.7.4.2" evidence="2"/>
<dbReference type="RefSeq" id="WP_200772749.1">
    <property type="nucleotide sequence ID" value="NZ_MRXX01000007.1"/>
</dbReference>
<dbReference type="Proteomes" id="UP001138780">
    <property type="component" value="Unassembled WGS sequence"/>
</dbReference>
<dbReference type="GO" id="GO:0005524">
    <property type="term" value="F:ATP binding"/>
    <property type="evidence" value="ECO:0007669"/>
    <property type="project" value="UniProtKB-KW"/>
</dbReference>
<dbReference type="GO" id="GO:0004631">
    <property type="term" value="F:phosphomevalonate kinase activity"/>
    <property type="evidence" value="ECO:0007669"/>
    <property type="project" value="UniProtKB-EC"/>
</dbReference>
<dbReference type="EMBL" id="MRXX01000007">
    <property type="protein sequence ID" value="MBK4779731.1"/>
    <property type="molecule type" value="Genomic_DNA"/>
</dbReference>
<keyword evidence="6" id="KW-0067">ATP-binding</keyword>